<gene>
    <name evidence="2" type="ORF">SEVIR_3G369750v2</name>
</gene>
<sequence length="38" mass="4263">MRRAAATRGARRSRKHGSGIGRISSSTLHKALSLFRRR</sequence>
<feature type="compositionally biased region" description="Basic residues" evidence="1">
    <location>
        <begin position="1"/>
        <end position="17"/>
    </location>
</feature>
<evidence type="ECO:0000313" key="3">
    <source>
        <dbReference type="Proteomes" id="UP000298652"/>
    </source>
</evidence>
<evidence type="ECO:0000313" key="2">
    <source>
        <dbReference type="EMBL" id="TKW29047.1"/>
    </source>
</evidence>
<accession>A0A4U6VVW9</accession>
<dbReference type="EMBL" id="CM016554">
    <property type="protein sequence ID" value="TKW29047.1"/>
    <property type="molecule type" value="Genomic_DNA"/>
</dbReference>
<dbReference type="AlphaFoldDB" id="A0A4U6VVW9"/>
<protein>
    <submittedName>
        <fullName evidence="2">Uncharacterized protein</fullName>
    </submittedName>
</protein>
<evidence type="ECO:0000256" key="1">
    <source>
        <dbReference type="SAM" id="MobiDB-lite"/>
    </source>
</evidence>
<dbReference type="Gramene" id="TKW29047">
    <property type="protein sequence ID" value="TKW29047"/>
    <property type="gene ID" value="SEVIR_3G369750v2"/>
</dbReference>
<name>A0A4U6VVW9_SETVI</name>
<organism evidence="2 3">
    <name type="scientific">Setaria viridis</name>
    <name type="common">Green bristlegrass</name>
    <name type="synonym">Setaria italica subsp. viridis</name>
    <dbReference type="NCBI Taxonomy" id="4556"/>
    <lineage>
        <taxon>Eukaryota</taxon>
        <taxon>Viridiplantae</taxon>
        <taxon>Streptophyta</taxon>
        <taxon>Embryophyta</taxon>
        <taxon>Tracheophyta</taxon>
        <taxon>Spermatophyta</taxon>
        <taxon>Magnoliopsida</taxon>
        <taxon>Liliopsida</taxon>
        <taxon>Poales</taxon>
        <taxon>Poaceae</taxon>
        <taxon>PACMAD clade</taxon>
        <taxon>Panicoideae</taxon>
        <taxon>Panicodae</taxon>
        <taxon>Paniceae</taxon>
        <taxon>Cenchrinae</taxon>
        <taxon>Setaria</taxon>
    </lineage>
</organism>
<reference evidence="2" key="1">
    <citation type="submission" date="2019-03" db="EMBL/GenBank/DDBJ databases">
        <title>WGS assembly of Setaria viridis.</title>
        <authorList>
            <person name="Huang P."/>
            <person name="Jenkins J."/>
            <person name="Grimwood J."/>
            <person name="Barry K."/>
            <person name="Healey A."/>
            <person name="Mamidi S."/>
            <person name="Sreedasyam A."/>
            <person name="Shu S."/>
            <person name="Feldman M."/>
            <person name="Wu J."/>
            <person name="Yu Y."/>
            <person name="Chen C."/>
            <person name="Johnson J."/>
            <person name="Rokhsar D."/>
            <person name="Baxter I."/>
            <person name="Schmutz J."/>
            <person name="Brutnell T."/>
            <person name="Kellogg E."/>
        </authorList>
    </citation>
    <scope>NUCLEOTIDE SEQUENCE [LARGE SCALE GENOMIC DNA]</scope>
</reference>
<feature type="region of interest" description="Disordered" evidence="1">
    <location>
        <begin position="1"/>
        <end position="25"/>
    </location>
</feature>
<proteinExistence type="predicted"/>
<keyword evidence="3" id="KW-1185">Reference proteome</keyword>
<dbReference type="Proteomes" id="UP000298652">
    <property type="component" value="Chromosome 3"/>
</dbReference>